<evidence type="ECO:0000259" key="14">
    <source>
        <dbReference type="Pfam" id="PF17042"/>
    </source>
</evidence>
<keyword evidence="5" id="KW-0067">ATP-binding</keyword>
<evidence type="ECO:0000313" key="15">
    <source>
        <dbReference type="EMBL" id="MPM43392.1"/>
    </source>
</evidence>
<evidence type="ECO:0000256" key="12">
    <source>
        <dbReference type="ARBA" id="ARBA00041377"/>
    </source>
</evidence>
<dbReference type="GO" id="GO:0016301">
    <property type="term" value="F:kinase activity"/>
    <property type="evidence" value="ECO:0007669"/>
    <property type="project" value="UniProtKB-KW"/>
</dbReference>
<evidence type="ECO:0000256" key="10">
    <source>
        <dbReference type="ARBA" id="ARBA00039095"/>
    </source>
</evidence>
<keyword evidence="4 15" id="KW-0418">Kinase</keyword>
<keyword evidence="2 15" id="KW-0808">Transferase</keyword>
<feature type="domain" description="Four-carbon acid sugar kinase N-terminal" evidence="13">
    <location>
        <begin position="7"/>
        <end position="234"/>
    </location>
</feature>
<evidence type="ECO:0000256" key="7">
    <source>
        <dbReference type="ARBA" id="ARBA00035898"/>
    </source>
</evidence>
<evidence type="ECO:0000256" key="6">
    <source>
        <dbReference type="ARBA" id="ARBA00023277"/>
    </source>
</evidence>
<dbReference type="InterPro" id="IPR037051">
    <property type="entry name" value="4-carb_acid_sugar_kinase_N_sf"/>
</dbReference>
<evidence type="ECO:0000256" key="11">
    <source>
        <dbReference type="ARBA" id="ARBA00039461"/>
    </source>
</evidence>
<dbReference type="Pfam" id="PF07005">
    <property type="entry name" value="SBD_N"/>
    <property type="match status" value="1"/>
</dbReference>
<dbReference type="InterPro" id="IPR010737">
    <property type="entry name" value="4-carb_acid_sugar_kinase_N"/>
</dbReference>
<name>A0A644ZRB6_9ZZZZ</name>
<protein>
    <recommendedName>
        <fullName evidence="11">3-oxo-tetronate kinase</fullName>
        <ecNumber evidence="10">2.7.1.217</ecNumber>
    </recommendedName>
    <alternativeName>
        <fullName evidence="12">3-dehydrotetronate 4-kinase</fullName>
    </alternativeName>
</protein>
<dbReference type="InterPro" id="IPR031475">
    <property type="entry name" value="NBD_C"/>
</dbReference>
<keyword evidence="3" id="KW-0547">Nucleotide-binding</keyword>
<comment type="function">
    <text evidence="9">Catalyzes the ATP-dependent phosphorylation of 3-oxo-tetronate to 3-oxo-tetronate 4-phosphate.</text>
</comment>
<dbReference type="GO" id="GO:0005524">
    <property type="term" value="F:ATP binding"/>
    <property type="evidence" value="ECO:0007669"/>
    <property type="project" value="UniProtKB-KW"/>
</dbReference>
<dbReference type="Pfam" id="PF17042">
    <property type="entry name" value="NBD_C"/>
    <property type="match status" value="1"/>
</dbReference>
<evidence type="ECO:0000256" key="1">
    <source>
        <dbReference type="ARBA" id="ARBA00005715"/>
    </source>
</evidence>
<evidence type="ECO:0000256" key="2">
    <source>
        <dbReference type="ARBA" id="ARBA00022679"/>
    </source>
</evidence>
<proteinExistence type="inferred from homology"/>
<evidence type="ECO:0000256" key="3">
    <source>
        <dbReference type="ARBA" id="ARBA00022741"/>
    </source>
</evidence>
<dbReference type="EMBL" id="VSSQ01010086">
    <property type="protein sequence ID" value="MPM43392.1"/>
    <property type="molecule type" value="Genomic_DNA"/>
</dbReference>
<dbReference type="AlphaFoldDB" id="A0A644ZRB6"/>
<comment type="catalytic activity">
    <reaction evidence="7">
        <text>3-dehydro-L-erythronate + ATP = 3-dehydro-4-O-phospho-L-erythronate + ADP + H(+)</text>
        <dbReference type="Rhea" id="RHEA:52552"/>
        <dbReference type="ChEBI" id="CHEBI:15378"/>
        <dbReference type="ChEBI" id="CHEBI:30616"/>
        <dbReference type="ChEBI" id="CHEBI:136592"/>
        <dbReference type="ChEBI" id="CHEBI:136670"/>
        <dbReference type="ChEBI" id="CHEBI:456216"/>
        <dbReference type="EC" id="2.7.1.217"/>
    </reaction>
</comment>
<evidence type="ECO:0000259" key="13">
    <source>
        <dbReference type="Pfam" id="PF07005"/>
    </source>
</evidence>
<comment type="caution">
    <text evidence="15">The sequence shown here is derived from an EMBL/GenBank/DDBJ whole genome shotgun (WGS) entry which is preliminary data.</text>
</comment>
<dbReference type="Gene3D" id="3.40.50.10840">
    <property type="entry name" value="Putative sugar-binding, N-terminal domain"/>
    <property type="match status" value="1"/>
</dbReference>
<dbReference type="EC" id="2.7.1.217" evidence="10"/>
<sequence>MNTILWGCIADDFTGAADAASFYKKGGLKTVLYNGIPKAGTIPDNDTKAVVIALKIRSIDKDKAVEEALNAFEYLKSINAKQYYYKYCSTFDSTPNGNIGPVCDALMDAVGENKTILCPALPVNKRTVKRGRLYVNGVPLNESSMRNHPLNPMWDSEIAELMRPQSERPCINVDLEEMQEDDSEVWNRLNAFEAQEGKYYIVPDYVNESDAKRIAELFDSLKLITGGSGIIEELARRGAGEKADENDDSTTDGKAIIIAGSCSQTTIAQCDKFISDGGKAFKIDAIRLLYEKLTVGDLWNFVAENEDDTVLIYSSEGPENVIYNQRHGAKEISESLETAMAELTDVVIQNGYTRIIVAGGETSGAITQKLGFNSYLIGKSVSPGVPVMTPTDNRNIRLVLKSGNFGDKDFFNKAVKMTEKKL</sequence>
<dbReference type="Gene3D" id="3.40.980.20">
    <property type="entry name" value="Four-carbon acid sugar kinase, nucleotide binding domain"/>
    <property type="match status" value="1"/>
</dbReference>
<comment type="similarity">
    <text evidence="1">Belongs to the four-carbon acid sugar kinase family.</text>
</comment>
<dbReference type="InterPro" id="IPR042213">
    <property type="entry name" value="NBD_C_sf"/>
</dbReference>
<accession>A0A644ZRB6</accession>
<feature type="domain" description="Four-carbon acid sugar kinase nucleotide binding" evidence="14">
    <location>
        <begin position="257"/>
        <end position="411"/>
    </location>
</feature>
<evidence type="ECO:0000256" key="8">
    <source>
        <dbReference type="ARBA" id="ARBA00036346"/>
    </source>
</evidence>
<evidence type="ECO:0000256" key="5">
    <source>
        <dbReference type="ARBA" id="ARBA00022840"/>
    </source>
</evidence>
<comment type="catalytic activity">
    <reaction evidence="8">
        <text>3-dehydro-D-erythronate + ATP = 3-dehydro-4-O-phospho-D-erythronate + ADP + H(+)</text>
        <dbReference type="Rhea" id="RHEA:52556"/>
        <dbReference type="ChEBI" id="CHEBI:15378"/>
        <dbReference type="ChEBI" id="CHEBI:30616"/>
        <dbReference type="ChEBI" id="CHEBI:57958"/>
        <dbReference type="ChEBI" id="CHEBI:136593"/>
        <dbReference type="ChEBI" id="CHEBI:456216"/>
        <dbReference type="EC" id="2.7.1.217"/>
    </reaction>
</comment>
<dbReference type="NCBIfam" id="NF043035">
    <property type="entry name" value="OxoTetrKin"/>
    <property type="match status" value="1"/>
</dbReference>
<evidence type="ECO:0000256" key="4">
    <source>
        <dbReference type="ARBA" id="ARBA00022777"/>
    </source>
</evidence>
<reference evidence="15" key="1">
    <citation type="submission" date="2019-08" db="EMBL/GenBank/DDBJ databases">
        <authorList>
            <person name="Kucharzyk K."/>
            <person name="Murdoch R.W."/>
            <person name="Higgins S."/>
            <person name="Loffler F."/>
        </authorList>
    </citation>
    <scope>NUCLEOTIDE SEQUENCE</scope>
</reference>
<gene>
    <name evidence="15" type="primary">otnK_2</name>
    <name evidence="15" type="ORF">SDC9_90065</name>
</gene>
<dbReference type="SUPFAM" id="SSF142764">
    <property type="entry name" value="YgbK-like"/>
    <property type="match status" value="1"/>
</dbReference>
<evidence type="ECO:0000256" key="9">
    <source>
        <dbReference type="ARBA" id="ARBA00037335"/>
    </source>
</evidence>
<keyword evidence="6" id="KW-0119">Carbohydrate metabolism</keyword>
<dbReference type="InterPro" id="IPR050007">
    <property type="entry name" value="OtnK"/>
</dbReference>
<organism evidence="15">
    <name type="scientific">bioreactor metagenome</name>
    <dbReference type="NCBI Taxonomy" id="1076179"/>
    <lineage>
        <taxon>unclassified sequences</taxon>
        <taxon>metagenomes</taxon>
        <taxon>ecological metagenomes</taxon>
    </lineage>
</organism>